<keyword evidence="4" id="KW-1185">Reference proteome</keyword>
<feature type="transmembrane region" description="Helical" evidence="2">
    <location>
        <begin position="260"/>
        <end position="286"/>
    </location>
</feature>
<dbReference type="SUPFAM" id="SSF52266">
    <property type="entry name" value="SGNH hydrolase"/>
    <property type="match status" value="1"/>
</dbReference>
<organism evidence="3 4">
    <name type="scientific">Skeletonema marinoi</name>
    <dbReference type="NCBI Taxonomy" id="267567"/>
    <lineage>
        <taxon>Eukaryota</taxon>
        <taxon>Sar</taxon>
        <taxon>Stramenopiles</taxon>
        <taxon>Ochrophyta</taxon>
        <taxon>Bacillariophyta</taxon>
        <taxon>Coscinodiscophyceae</taxon>
        <taxon>Thalassiosirophycidae</taxon>
        <taxon>Thalassiosirales</taxon>
        <taxon>Skeletonemataceae</taxon>
        <taxon>Skeletonema</taxon>
        <taxon>Skeletonema marinoi-dohrnii complex</taxon>
    </lineage>
</organism>
<keyword evidence="3" id="KW-0378">Hydrolase</keyword>
<keyword evidence="2" id="KW-0812">Transmembrane</keyword>
<evidence type="ECO:0000256" key="1">
    <source>
        <dbReference type="SAM" id="MobiDB-lite"/>
    </source>
</evidence>
<accession>A0AAD8Y0M9</accession>
<protein>
    <submittedName>
        <fullName evidence="3">SGNH/GDSL hydrolase family protein</fullName>
        <ecNumber evidence="3">3.1.-.-</ecNumber>
    </submittedName>
</protein>
<name>A0AAD8Y0M9_9STRA</name>
<dbReference type="EC" id="3.1.-.-" evidence="3"/>
<dbReference type="GO" id="GO:0016787">
    <property type="term" value="F:hydrolase activity"/>
    <property type="evidence" value="ECO:0007669"/>
    <property type="project" value="UniProtKB-KW"/>
</dbReference>
<reference evidence="3" key="1">
    <citation type="submission" date="2023-06" db="EMBL/GenBank/DDBJ databases">
        <title>Survivors Of The Sea: Transcriptome response of Skeletonema marinoi to long-term dormancy.</title>
        <authorList>
            <person name="Pinder M.I.M."/>
            <person name="Kourtchenko O."/>
            <person name="Robertson E.K."/>
            <person name="Larsson T."/>
            <person name="Maumus F."/>
            <person name="Osuna-Cruz C.M."/>
            <person name="Vancaester E."/>
            <person name="Stenow R."/>
            <person name="Vandepoele K."/>
            <person name="Ploug H."/>
            <person name="Bruchert V."/>
            <person name="Godhe A."/>
            <person name="Topel M."/>
        </authorList>
    </citation>
    <scope>NUCLEOTIDE SEQUENCE</scope>
    <source>
        <strain evidence="3">R05AC</strain>
    </source>
</reference>
<comment type="caution">
    <text evidence="3">The sequence shown here is derived from an EMBL/GenBank/DDBJ whole genome shotgun (WGS) entry which is preliminary data.</text>
</comment>
<gene>
    <name evidence="3" type="ORF">QTG54_012677</name>
</gene>
<keyword evidence="2" id="KW-1133">Transmembrane helix</keyword>
<dbReference type="CDD" id="cd00229">
    <property type="entry name" value="SGNH_hydrolase"/>
    <property type="match status" value="1"/>
</dbReference>
<evidence type="ECO:0000313" key="3">
    <source>
        <dbReference type="EMBL" id="KAK1736655.1"/>
    </source>
</evidence>
<sequence>MGVAEDTCGFHYHSGSELRLKLQERRIVFIGDSSVRKLYHSFCRFAGDLTAGGYEGTSTSHSDASTSFGSTSLEFKWAPLSVDIITKIKSTKASFSREREGGPAIIIAGGGVWDKLHLSVTDEDQSSQEETIKTLASELKSMRKMFEASVVWFVPPIINTVALNSDEKRSQISEGNIEEMRRMYHELGVPQSASFILDGPHFTQDRVSDSFDGVHYPNHVYDAGSQIVLNALDQLWGGDMNKSIITRSYLPATSSLINPYLGMMMLCFVLIGLFYFDGYFGVGYLAQFFVKKMSLSPSELYKDAFDHHPVSTAQDQTSKVEYNESVGLTGRSSSSLSRRR</sequence>
<evidence type="ECO:0000256" key="2">
    <source>
        <dbReference type="SAM" id="Phobius"/>
    </source>
</evidence>
<feature type="region of interest" description="Disordered" evidence="1">
    <location>
        <begin position="312"/>
        <end position="340"/>
    </location>
</feature>
<evidence type="ECO:0000313" key="4">
    <source>
        <dbReference type="Proteomes" id="UP001224775"/>
    </source>
</evidence>
<dbReference type="Proteomes" id="UP001224775">
    <property type="component" value="Unassembled WGS sequence"/>
</dbReference>
<dbReference type="EMBL" id="JATAAI010000028">
    <property type="protein sequence ID" value="KAK1736655.1"/>
    <property type="molecule type" value="Genomic_DNA"/>
</dbReference>
<keyword evidence="2" id="KW-0472">Membrane</keyword>
<proteinExistence type="predicted"/>
<dbReference type="AlphaFoldDB" id="A0AAD8Y0M9"/>
<feature type="compositionally biased region" description="Low complexity" evidence="1">
    <location>
        <begin position="331"/>
        <end position="340"/>
    </location>
</feature>